<keyword evidence="9" id="KW-0735">Signal-anchor</keyword>
<keyword evidence="4" id="KW-0812">Transmembrane</keyword>
<accession>A0ABN7S0W4</accession>
<comment type="subcellular location">
    <subcellularLocation>
        <location evidence="1 9">Golgi apparatus membrane</location>
        <topology evidence="1 9">Single-pass type II membrane protein</topology>
    </subcellularLocation>
</comment>
<keyword evidence="3 9" id="KW-0808">Transferase</keyword>
<evidence type="ECO:0000256" key="2">
    <source>
        <dbReference type="ARBA" id="ARBA00006339"/>
    </source>
</evidence>
<proteinExistence type="inferred from homology"/>
<evidence type="ECO:0000256" key="8">
    <source>
        <dbReference type="ARBA" id="ARBA00023180"/>
    </source>
</evidence>
<organism evidence="11 12">
    <name type="scientific">Oikopleura dioica</name>
    <name type="common">Tunicate</name>
    <dbReference type="NCBI Taxonomy" id="34765"/>
    <lineage>
        <taxon>Eukaryota</taxon>
        <taxon>Metazoa</taxon>
        <taxon>Chordata</taxon>
        <taxon>Tunicata</taxon>
        <taxon>Appendicularia</taxon>
        <taxon>Copelata</taxon>
        <taxon>Oikopleuridae</taxon>
        <taxon>Oikopleura</taxon>
    </lineage>
</organism>
<protein>
    <recommendedName>
        <fullName evidence="9">Carbohydrate sulfotransferase</fullName>
        <ecNumber evidence="9">2.8.2.-</ecNumber>
    </recommendedName>
</protein>
<evidence type="ECO:0000256" key="6">
    <source>
        <dbReference type="ARBA" id="ARBA00023034"/>
    </source>
</evidence>
<evidence type="ECO:0000256" key="7">
    <source>
        <dbReference type="ARBA" id="ARBA00023136"/>
    </source>
</evidence>
<dbReference type="InterPro" id="IPR005331">
    <property type="entry name" value="Sulfotransferase"/>
</dbReference>
<dbReference type="EMBL" id="OU015568">
    <property type="protein sequence ID" value="CAG5090180.1"/>
    <property type="molecule type" value="Genomic_DNA"/>
</dbReference>
<dbReference type="PANTHER" id="PTHR12137:SF54">
    <property type="entry name" value="CARBOHYDRATE SULFOTRANSFERASE"/>
    <property type="match status" value="1"/>
</dbReference>
<evidence type="ECO:0000256" key="10">
    <source>
        <dbReference type="SAM" id="MobiDB-lite"/>
    </source>
</evidence>
<keyword evidence="7" id="KW-0472">Membrane</keyword>
<dbReference type="Proteomes" id="UP001158576">
    <property type="component" value="Chromosome PAR"/>
</dbReference>
<dbReference type="InterPro" id="IPR018011">
    <property type="entry name" value="Carb_sulfotrans_8-10"/>
</dbReference>
<evidence type="ECO:0000256" key="9">
    <source>
        <dbReference type="RuleBase" id="RU364020"/>
    </source>
</evidence>
<keyword evidence="8 9" id="KW-0325">Glycoprotein</keyword>
<dbReference type="Pfam" id="PF03567">
    <property type="entry name" value="Sulfotransfer_2"/>
    <property type="match status" value="1"/>
</dbReference>
<evidence type="ECO:0000256" key="3">
    <source>
        <dbReference type="ARBA" id="ARBA00022679"/>
    </source>
</evidence>
<name>A0ABN7S0W4_OIKDI</name>
<keyword evidence="5" id="KW-1133">Transmembrane helix</keyword>
<dbReference type="EC" id="2.8.2.-" evidence="9"/>
<evidence type="ECO:0000256" key="1">
    <source>
        <dbReference type="ARBA" id="ARBA00004323"/>
    </source>
</evidence>
<dbReference type="PANTHER" id="PTHR12137">
    <property type="entry name" value="CARBOHYDRATE SULFOTRANSFERASE"/>
    <property type="match status" value="1"/>
</dbReference>
<reference evidence="11 12" key="1">
    <citation type="submission" date="2021-04" db="EMBL/GenBank/DDBJ databases">
        <authorList>
            <person name="Bliznina A."/>
        </authorList>
    </citation>
    <scope>NUCLEOTIDE SEQUENCE [LARGE SCALE GENOMIC DNA]</scope>
</reference>
<sequence>MVNKIESKPVSTFREDVIKNFESYYDSEIEIEDEYEEENLSNIYENGESRESGNEESAKKPTDEELKATFEHRKQTPAVRLVEDPFNILICLPPKCGTTNWQRGMNTLNSIIDGKKREPETFYPPKLYSLLPVLTTKQIDSNKTKPLRWERKVANTRNPFARLFSAWNDKSRNHLDEHGEISFDDFSGSRILQLVEEGNISEAKKRMRGIIADKTNHFHAPYWAGIKPFQTSRPPAGRNSSFEAFAEYIVANPGNSKMNHHWRTLYGQCAPCAVEYEYIIHLEESLYETPYLLKRLGVNEQTHVPGKYSWSPAGREEMKWSSVPRLTAEKIYQHYYADFVLFGYSPDEVLGFIDATRSDLKAASVAQRDQSRANLFPMRKSYLSKYYEGCQN</sequence>
<gene>
    <name evidence="11" type="ORF">OKIOD_LOCUS4049</name>
</gene>
<keyword evidence="6 9" id="KW-0333">Golgi apparatus</keyword>
<comment type="similarity">
    <text evidence="2 9">Belongs to the sulfotransferase 2 family.</text>
</comment>
<keyword evidence="12" id="KW-1185">Reference proteome</keyword>
<evidence type="ECO:0000313" key="11">
    <source>
        <dbReference type="EMBL" id="CAG5090180.1"/>
    </source>
</evidence>
<evidence type="ECO:0000256" key="5">
    <source>
        <dbReference type="ARBA" id="ARBA00022989"/>
    </source>
</evidence>
<feature type="region of interest" description="Disordered" evidence="10">
    <location>
        <begin position="36"/>
        <end position="65"/>
    </location>
</feature>
<evidence type="ECO:0000256" key="4">
    <source>
        <dbReference type="ARBA" id="ARBA00022692"/>
    </source>
</evidence>
<keyword evidence="9" id="KW-0119">Carbohydrate metabolism</keyword>
<evidence type="ECO:0000313" key="12">
    <source>
        <dbReference type="Proteomes" id="UP001158576"/>
    </source>
</evidence>
<feature type="compositionally biased region" description="Basic and acidic residues" evidence="10">
    <location>
        <begin position="47"/>
        <end position="65"/>
    </location>
</feature>